<dbReference type="CDD" id="cd03216">
    <property type="entry name" value="ABC_Carb_Monos_I"/>
    <property type="match status" value="1"/>
</dbReference>
<keyword evidence="12" id="KW-1185">Reference proteome</keyword>
<reference evidence="11 12" key="1">
    <citation type="submission" date="2019-02" db="EMBL/GenBank/DDBJ databases">
        <title>Deep-cultivation of Planctomycetes and their phenomic and genomic characterization uncovers novel biology.</title>
        <authorList>
            <person name="Wiegand S."/>
            <person name="Jogler M."/>
            <person name="Boedeker C."/>
            <person name="Pinto D."/>
            <person name="Vollmers J."/>
            <person name="Rivas-Marin E."/>
            <person name="Kohn T."/>
            <person name="Peeters S.H."/>
            <person name="Heuer A."/>
            <person name="Rast P."/>
            <person name="Oberbeckmann S."/>
            <person name="Bunk B."/>
            <person name="Jeske O."/>
            <person name="Meyerdierks A."/>
            <person name="Storesund J.E."/>
            <person name="Kallscheuer N."/>
            <person name="Luecker S."/>
            <person name="Lage O.M."/>
            <person name="Pohl T."/>
            <person name="Merkel B.J."/>
            <person name="Hornburger P."/>
            <person name="Mueller R.-W."/>
            <person name="Bruemmer F."/>
            <person name="Labrenz M."/>
            <person name="Spormann A.M."/>
            <person name="Op den Camp H."/>
            <person name="Overmann J."/>
            <person name="Amann R."/>
            <person name="Jetten M.S.M."/>
            <person name="Mascher T."/>
            <person name="Medema M.H."/>
            <person name="Devos D.P."/>
            <person name="Kaster A.-K."/>
            <person name="Ovreas L."/>
            <person name="Rohde M."/>
            <person name="Galperin M.Y."/>
            <person name="Jogler C."/>
        </authorList>
    </citation>
    <scope>NUCLEOTIDE SEQUENCE [LARGE SCALE GENOMIC DNA]</scope>
    <source>
        <strain evidence="11 12">SV_7m_r</strain>
    </source>
</reference>
<feature type="domain" description="ABC transporter" evidence="10">
    <location>
        <begin position="9"/>
        <end position="244"/>
    </location>
</feature>
<dbReference type="PROSITE" id="PS00211">
    <property type="entry name" value="ABC_TRANSPORTER_1"/>
    <property type="match status" value="1"/>
</dbReference>
<evidence type="ECO:0000256" key="9">
    <source>
        <dbReference type="ARBA" id="ARBA00023136"/>
    </source>
</evidence>
<evidence type="ECO:0000256" key="1">
    <source>
        <dbReference type="ARBA" id="ARBA00004202"/>
    </source>
</evidence>
<keyword evidence="9" id="KW-0472">Membrane</keyword>
<protein>
    <submittedName>
        <fullName evidence="11">Ribose import ATP-binding protein RbsA</fullName>
        <ecNumber evidence="11">3.6.3.17</ecNumber>
    </submittedName>
</protein>
<evidence type="ECO:0000259" key="10">
    <source>
        <dbReference type="PROSITE" id="PS50893"/>
    </source>
</evidence>
<dbReference type="GO" id="GO:0016887">
    <property type="term" value="F:ATP hydrolysis activity"/>
    <property type="evidence" value="ECO:0007669"/>
    <property type="project" value="InterPro"/>
</dbReference>
<dbReference type="InterPro" id="IPR017871">
    <property type="entry name" value="ABC_transporter-like_CS"/>
</dbReference>
<organism evidence="11 12">
    <name type="scientific">Stieleria bergensis</name>
    <dbReference type="NCBI Taxonomy" id="2528025"/>
    <lineage>
        <taxon>Bacteria</taxon>
        <taxon>Pseudomonadati</taxon>
        <taxon>Planctomycetota</taxon>
        <taxon>Planctomycetia</taxon>
        <taxon>Pirellulales</taxon>
        <taxon>Pirellulaceae</taxon>
        <taxon>Stieleria</taxon>
    </lineage>
</organism>
<dbReference type="OrthoDB" id="9771863at2"/>
<sequence>MTETQRPLLEVQGLCKQFPGVRALHQVNFDVIPGEVLALVGENGAGKSTLMKILAGVQPPDEGQILIDGQPVSLANVNQAMDQGIALIHQELNLAGNLSVAANIYLGREPKRFGLIDSRAIRSASAQHLQAVGLQVSPDTLVGDLSIGRQQMVEIAKALSIDTRILIMDEPTSSLSQGEVERLFDVVRSLRDRGVSIIYISHRLAEIEELADRVAVLRDGENAGLLEKDQITHDAMVSRMVGRDVSRFYQRTSTPPTIDSDATPILKVTDLVVPDHPQHKVSFEIHAGEIVGMAGLVGAGRTELLRCLFGVTPPVDGDIQIDGTYTPIHHPIDAIKAGLGLVPEDRKEQGLVIDFAVEPNVSLASLKAHAWLGIWIDRQREQVEAAEGIKDLRIKTPSADQIVRYLSGGNQQKVVLSKWLVMNPKLLLLDEPTRGIDIGAKEEIYRLMESLAESGMAILFVSSEMEEVISLSDRVLVMHEGHLTGQVSGGDINEASIMNLATGIQAVS</sequence>
<evidence type="ECO:0000256" key="5">
    <source>
        <dbReference type="ARBA" id="ARBA00022737"/>
    </source>
</evidence>
<comment type="subcellular location">
    <subcellularLocation>
        <location evidence="1">Cell membrane</location>
        <topology evidence="1">Peripheral membrane protein</topology>
    </subcellularLocation>
</comment>
<dbReference type="InterPro" id="IPR027417">
    <property type="entry name" value="P-loop_NTPase"/>
</dbReference>
<dbReference type="GO" id="GO:0005886">
    <property type="term" value="C:plasma membrane"/>
    <property type="evidence" value="ECO:0007669"/>
    <property type="project" value="UniProtKB-SubCell"/>
</dbReference>
<evidence type="ECO:0000313" key="11">
    <source>
        <dbReference type="EMBL" id="QDT61743.1"/>
    </source>
</evidence>
<dbReference type="FunFam" id="3.40.50.300:FF:000127">
    <property type="entry name" value="Ribose import ATP-binding protein RbsA"/>
    <property type="match status" value="1"/>
</dbReference>
<dbReference type="GO" id="GO:0005524">
    <property type="term" value="F:ATP binding"/>
    <property type="evidence" value="ECO:0007669"/>
    <property type="project" value="UniProtKB-KW"/>
</dbReference>
<evidence type="ECO:0000256" key="8">
    <source>
        <dbReference type="ARBA" id="ARBA00022967"/>
    </source>
</evidence>
<gene>
    <name evidence="11" type="primary">rbsA_3</name>
    <name evidence="11" type="ORF">SV7mr_42830</name>
</gene>
<dbReference type="EC" id="3.6.3.17" evidence="11"/>
<keyword evidence="7 11" id="KW-0067">ATP-binding</keyword>
<dbReference type="InterPro" id="IPR050107">
    <property type="entry name" value="ABC_carbohydrate_import_ATPase"/>
</dbReference>
<name>A0A517T087_9BACT</name>
<dbReference type="Proteomes" id="UP000315003">
    <property type="component" value="Chromosome"/>
</dbReference>
<dbReference type="SUPFAM" id="SSF52540">
    <property type="entry name" value="P-loop containing nucleoside triphosphate hydrolases"/>
    <property type="match status" value="2"/>
</dbReference>
<dbReference type="EMBL" id="CP036272">
    <property type="protein sequence ID" value="QDT61743.1"/>
    <property type="molecule type" value="Genomic_DNA"/>
</dbReference>
<keyword evidence="6" id="KW-0547">Nucleotide-binding</keyword>
<keyword evidence="11" id="KW-0378">Hydrolase</keyword>
<feature type="domain" description="ABC transporter" evidence="10">
    <location>
        <begin position="263"/>
        <end position="505"/>
    </location>
</feature>
<evidence type="ECO:0000256" key="6">
    <source>
        <dbReference type="ARBA" id="ARBA00022741"/>
    </source>
</evidence>
<dbReference type="InterPro" id="IPR003439">
    <property type="entry name" value="ABC_transporter-like_ATP-bd"/>
</dbReference>
<dbReference type="SMART" id="SM00382">
    <property type="entry name" value="AAA"/>
    <property type="match status" value="2"/>
</dbReference>
<evidence type="ECO:0000256" key="7">
    <source>
        <dbReference type="ARBA" id="ARBA00022840"/>
    </source>
</evidence>
<evidence type="ECO:0000313" key="12">
    <source>
        <dbReference type="Proteomes" id="UP000315003"/>
    </source>
</evidence>
<keyword evidence="8" id="KW-1278">Translocase</keyword>
<keyword evidence="2" id="KW-0813">Transport</keyword>
<dbReference type="RefSeq" id="WP_145276020.1">
    <property type="nucleotide sequence ID" value="NZ_CP036272.1"/>
</dbReference>
<dbReference type="PANTHER" id="PTHR43790">
    <property type="entry name" value="CARBOHYDRATE TRANSPORT ATP-BINDING PROTEIN MG119-RELATED"/>
    <property type="match status" value="1"/>
</dbReference>
<evidence type="ECO:0000256" key="4">
    <source>
        <dbReference type="ARBA" id="ARBA00022597"/>
    </source>
</evidence>
<proteinExistence type="predicted"/>
<keyword evidence="4" id="KW-0762">Sugar transport</keyword>
<dbReference type="Pfam" id="PF00005">
    <property type="entry name" value="ABC_tran"/>
    <property type="match status" value="2"/>
</dbReference>
<dbReference type="InterPro" id="IPR003593">
    <property type="entry name" value="AAA+_ATPase"/>
</dbReference>
<evidence type="ECO:0000256" key="2">
    <source>
        <dbReference type="ARBA" id="ARBA00022448"/>
    </source>
</evidence>
<dbReference type="AlphaFoldDB" id="A0A517T087"/>
<dbReference type="PANTHER" id="PTHR43790:SF3">
    <property type="entry name" value="D-ALLOSE IMPORT ATP-BINDING PROTEIN ALSA-RELATED"/>
    <property type="match status" value="1"/>
</dbReference>
<keyword evidence="3" id="KW-1003">Cell membrane</keyword>
<dbReference type="CDD" id="cd03215">
    <property type="entry name" value="ABC_Carb_Monos_II"/>
    <property type="match status" value="1"/>
</dbReference>
<dbReference type="Gene3D" id="3.40.50.300">
    <property type="entry name" value="P-loop containing nucleotide triphosphate hydrolases"/>
    <property type="match status" value="2"/>
</dbReference>
<keyword evidence="5" id="KW-0677">Repeat</keyword>
<evidence type="ECO:0000256" key="3">
    <source>
        <dbReference type="ARBA" id="ARBA00022475"/>
    </source>
</evidence>
<accession>A0A517T087</accession>
<dbReference type="PROSITE" id="PS50893">
    <property type="entry name" value="ABC_TRANSPORTER_2"/>
    <property type="match status" value="2"/>
</dbReference>